<protein>
    <submittedName>
        <fullName evidence="2">D-fructose-6-phosphate amidotransferase</fullName>
    </submittedName>
</protein>
<dbReference type="OrthoDB" id="5828728at2"/>
<evidence type="ECO:0000256" key="1">
    <source>
        <dbReference type="SAM" id="Phobius"/>
    </source>
</evidence>
<accession>A0A1B9NZH0</accession>
<feature type="transmembrane region" description="Helical" evidence="1">
    <location>
        <begin position="44"/>
        <end position="65"/>
    </location>
</feature>
<name>A0A1B9NZH0_ALILO</name>
<dbReference type="AlphaFoldDB" id="A0A1B9NZH0"/>
<sequence>MTISKVFLRDILGLALVISTVLAALYILLDIVAVFAYLNHEEKIASIFFDESFYLLVFFIPPYFISKYINHLDMKTPQKNIG</sequence>
<feature type="transmembrane region" description="Helical" evidence="1">
    <location>
        <begin position="12"/>
        <end position="38"/>
    </location>
</feature>
<organism evidence="2 3">
    <name type="scientific">Aliivibrio logei</name>
    <name type="common">Vibrio logei</name>
    <dbReference type="NCBI Taxonomy" id="688"/>
    <lineage>
        <taxon>Bacteria</taxon>
        <taxon>Pseudomonadati</taxon>
        <taxon>Pseudomonadota</taxon>
        <taxon>Gammaproteobacteria</taxon>
        <taxon>Vibrionales</taxon>
        <taxon>Vibrionaceae</taxon>
        <taxon>Aliivibrio</taxon>
    </lineage>
</organism>
<evidence type="ECO:0000313" key="3">
    <source>
        <dbReference type="Proteomes" id="UP000093523"/>
    </source>
</evidence>
<dbReference type="EMBL" id="MAJU01000009">
    <property type="protein sequence ID" value="OCH21410.1"/>
    <property type="molecule type" value="Genomic_DNA"/>
</dbReference>
<keyword evidence="2" id="KW-0808">Transferase</keyword>
<proteinExistence type="predicted"/>
<gene>
    <name evidence="2" type="ORF">A6E04_12795</name>
</gene>
<evidence type="ECO:0000313" key="2">
    <source>
        <dbReference type="EMBL" id="OCH21410.1"/>
    </source>
</evidence>
<keyword evidence="1" id="KW-1133">Transmembrane helix</keyword>
<dbReference type="Proteomes" id="UP000093523">
    <property type="component" value="Unassembled WGS sequence"/>
</dbReference>
<keyword evidence="1" id="KW-0472">Membrane</keyword>
<keyword evidence="1" id="KW-0812">Transmembrane</keyword>
<reference evidence="2 3" key="1">
    <citation type="submission" date="2016-06" db="EMBL/GenBank/DDBJ databases">
        <authorList>
            <person name="Kjaerup R.B."/>
            <person name="Dalgaard T.S."/>
            <person name="Juul-Madsen H.R."/>
        </authorList>
    </citation>
    <scope>NUCLEOTIDE SEQUENCE [LARGE SCALE GENOMIC DNA]</scope>
    <source>
        <strain evidence="2 3">1S159</strain>
    </source>
</reference>
<dbReference type="GO" id="GO:0016740">
    <property type="term" value="F:transferase activity"/>
    <property type="evidence" value="ECO:0007669"/>
    <property type="project" value="UniProtKB-KW"/>
</dbReference>
<comment type="caution">
    <text evidence="2">The sequence shown here is derived from an EMBL/GenBank/DDBJ whole genome shotgun (WGS) entry which is preliminary data.</text>
</comment>